<feature type="domain" description="PHD-type" evidence="8">
    <location>
        <begin position="490"/>
        <end position="536"/>
    </location>
</feature>
<feature type="domain" description="PHD-type" evidence="8">
    <location>
        <begin position="570"/>
        <end position="631"/>
    </location>
</feature>
<dbReference type="InterPro" id="IPR013083">
    <property type="entry name" value="Znf_RING/FYVE/PHD"/>
</dbReference>
<feature type="region of interest" description="Disordered" evidence="7">
    <location>
        <begin position="350"/>
        <end position="390"/>
    </location>
</feature>
<keyword evidence="5" id="KW-0539">Nucleus</keyword>
<dbReference type="PANTHER" id="PTHR47025">
    <property type="entry name" value="AUTOIMMUNE REGULATOR"/>
    <property type="match status" value="1"/>
</dbReference>
<evidence type="ECO:0000313" key="10">
    <source>
        <dbReference type="EMBL" id="PRQ43323.1"/>
    </source>
</evidence>
<comment type="subcellular location">
    <subcellularLocation>
        <location evidence="1">Nucleus</location>
    </subcellularLocation>
</comment>
<dbReference type="InterPro" id="IPR001841">
    <property type="entry name" value="Znf_RING"/>
</dbReference>
<dbReference type="EMBL" id="PDCK01000041">
    <property type="protein sequence ID" value="PRQ43323.1"/>
    <property type="molecule type" value="Genomic_DNA"/>
</dbReference>
<dbReference type="OrthoDB" id="1903104at2759"/>
<dbReference type="InterPro" id="IPR032308">
    <property type="entry name" value="TDBD"/>
</dbReference>
<dbReference type="GO" id="GO:0042393">
    <property type="term" value="F:histone binding"/>
    <property type="evidence" value="ECO:0007669"/>
    <property type="project" value="TreeGrafter"/>
</dbReference>
<dbReference type="SUPFAM" id="SSF55729">
    <property type="entry name" value="Acyl-CoA N-acyltransferases (Nat)"/>
    <property type="match status" value="1"/>
</dbReference>
<feature type="compositionally biased region" description="Basic residues" evidence="7">
    <location>
        <begin position="379"/>
        <end position="389"/>
    </location>
</feature>
<accession>A0A2P6RA60</accession>
<dbReference type="Pfam" id="PF23209">
    <property type="entry name" value="IDM1_C"/>
    <property type="match status" value="1"/>
</dbReference>
<dbReference type="FunFam" id="3.40.630.30:FF:000073">
    <property type="entry name" value="PHD finger family protein"/>
    <property type="match status" value="1"/>
</dbReference>
<comment type="caution">
    <text evidence="10">The sequence shown here is derived from an EMBL/GenBank/DDBJ whole genome shotgun (WGS) entry which is preliminary data.</text>
</comment>
<feature type="region of interest" description="Disordered" evidence="7">
    <location>
        <begin position="1"/>
        <end position="123"/>
    </location>
</feature>
<proteinExistence type="predicted"/>
<dbReference type="GO" id="GO:0005634">
    <property type="term" value="C:nucleus"/>
    <property type="evidence" value="ECO:0007669"/>
    <property type="project" value="UniProtKB-SubCell"/>
</dbReference>
<dbReference type="InterPro" id="IPR001965">
    <property type="entry name" value="Znf_PHD"/>
</dbReference>
<dbReference type="Proteomes" id="UP000238479">
    <property type="component" value="Chromosome 3"/>
</dbReference>
<dbReference type="Gene3D" id="3.40.630.30">
    <property type="match status" value="1"/>
</dbReference>
<evidence type="ECO:0000256" key="5">
    <source>
        <dbReference type="ARBA" id="ARBA00023242"/>
    </source>
</evidence>
<organism evidence="10 11">
    <name type="scientific">Rosa chinensis</name>
    <name type="common">China rose</name>
    <dbReference type="NCBI Taxonomy" id="74649"/>
    <lineage>
        <taxon>Eukaryota</taxon>
        <taxon>Viridiplantae</taxon>
        <taxon>Streptophyta</taxon>
        <taxon>Embryophyta</taxon>
        <taxon>Tracheophyta</taxon>
        <taxon>Spermatophyta</taxon>
        <taxon>Magnoliopsida</taxon>
        <taxon>eudicotyledons</taxon>
        <taxon>Gunneridae</taxon>
        <taxon>Pentapetalae</taxon>
        <taxon>rosids</taxon>
        <taxon>fabids</taxon>
        <taxon>Rosales</taxon>
        <taxon>Rosaceae</taxon>
        <taxon>Rosoideae</taxon>
        <taxon>Rosoideae incertae sedis</taxon>
        <taxon>Rosa</taxon>
    </lineage>
</organism>
<evidence type="ECO:0000259" key="9">
    <source>
        <dbReference type="PROSITE" id="PS50089"/>
    </source>
</evidence>
<feature type="compositionally biased region" description="Polar residues" evidence="7">
    <location>
        <begin position="55"/>
        <end position="86"/>
    </location>
</feature>
<dbReference type="GO" id="GO:0061733">
    <property type="term" value="F:protein-lysine-acetyltransferase activity"/>
    <property type="evidence" value="ECO:0007669"/>
    <property type="project" value="UniProtKB-EC"/>
</dbReference>
<sequence>MGEEDRLTNGGVEIESFPRTELKRDHQCLVDDTEPDSFPNKKQAKEVSNEDIRSEVSNPVVSPKENGSSFQDITSQPAELANSNQVECGEVTSSSLENSGSEEESLSVGEPAENDNGQIETDTTRVVVEIPKPSSSSGIRKITFKFSKRKEDYENQVFTSLSQTVHNGFGSDSSYGGEPGSDFREMAGTSWGMRERSHAHVRESVSNKVPECYPSNVKKLLATGILDGARVKYVSTGSQVELDGIISGGGYLCGCSSCNYTNVLSAFEFEQHAGVKTRHPNNHIFLENGRPVYNIIQELKTAPLNKLDEVIEAVAGPAVNEGFFRIWKESLYCFDGAEVDKRHSVKLPKLPRVPKKPKLPKLPHSLPRPSFHTPYSVMHQKKTTGRGNKRRDNDLHRLLFMPNGLPDGAKLAYYMKGQRILGGYKHGNGIVCNCCNKEISPSQFEAHAGMSARRQPYRHIYISNGLTLHDIATSLANGQNLTTGASDGSDDMCAVCGHDTGKMILCDGCPRAFHEACLNSEWIPESDWHCPNCRDNFQNVSKTAAGGSSSIARPIVIRLTREFKAPEIEIGGCVLCRRNDFSAALFDERTVIICDQCEKEYHVGCLRDNGLCDLKELPKDKWFCCDDCNRIFEALQNLVFKEAERVPAPLSDPIIRKHADRGIFIDGVADDVQWRIFSGKSRCPEHLPFLSSAAAIFRECFDPIVAKSGRDLIPVMVYGRNISGQEFGGMYCVVLTVRSVVVSAGLLRIFGREVAELPIVATSREHQGKGYFQALFSCIEMLLLSLKVEKLVLPAAEEAESIWTKKLGFQKMRDEQLSKYMKEVQLTVFRGTSMLEKMVRSMD</sequence>
<keyword evidence="4" id="KW-0862">Zinc</keyword>
<protein>
    <submittedName>
        <fullName evidence="10">Putative histone acetyltransferase chromatin regulator PHD family</fullName>
        <ecNumber evidence="10">2.3.1.48</ecNumber>
    </submittedName>
</protein>
<reference evidence="10 11" key="1">
    <citation type="journal article" date="2018" name="Nat. Genet.">
        <title>The Rosa genome provides new insights in the design of modern roses.</title>
        <authorList>
            <person name="Bendahmane M."/>
        </authorList>
    </citation>
    <scope>NUCLEOTIDE SEQUENCE [LARGE SCALE GENOMIC DNA]</scope>
    <source>
        <strain evidence="11">cv. Old Blush</strain>
    </source>
</reference>
<dbReference type="GO" id="GO:0008270">
    <property type="term" value="F:zinc ion binding"/>
    <property type="evidence" value="ECO:0007669"/>
    <property type="project" value="UniProtKB-KW"/>
</dbReference>
<evidence type="ECO:0000256" key="3">
    <source>
        <dbReference type="ARBA" id="ARBA00022771"/>
    </source>
</evidence>
<dbReference type="InterPro" id="IPR056511">
    <property type="entry name" value="IDM1_C"/>
</dbReference>
<dbReference type="GO" id="GO:0045944">
    <property type="term" value="P:positive regulation of transcription by RNA polymerase II"/>
    <property type="evidence" value="ECO:0007669"/>
    <property type="project" value="TreeGrafter"/>
</dbReference>
<keyword evidence="2" id="KW-0479">Metal-binding</keyword>
<dbReference type="GO" id="GO:0003682">
    <property type="term" value="F:chromatin binding"/>
    <property type="evidence" value="ECO:0007669"/>
    <property type="project" value="TreeGrafter"/>
</dbReference>
<evidence type="ECO:0000256" key="4">
    <source>
        <dbReference type="ARBA" id="ARBA00022833"/>
    </source>
</evidence>
<keyword evidence="10" id="KW-0012">Acyltransferase</keyword>
<dbReference type="SMR" id="A0A2P6RA60"/>
<dbReference type="PROSITE" id="PS50089">
    <property type="entry name" value="ZF_RING_2"/>
    <property type="match status" value="1"/>
</dbReference>
<feature type="compositionally biased region" description="Basic and acidic residues" evidence="7">
    <location>
        <begin position="16"/>
        <end position="29"/>
    </location>
</feature>
<dbReference type="PROSITE" id="PS50016">
    <property type="entry name" value="ZF_PHD_2"/>
    <property type="match status" value="2"/>
</dbReference>
<dbReference type="Gene3D" id="3.30.40.10">
    <property type="entry name" value="Zinc/RING finger domain, C3HC4 (zinc finger)"/>
    <property type="match status" value="2"/>
</dbReference>
<feature type="compositionally biased region" description="Basic residues" evidence="7">
    <location>
        <begin position="352"/>
        <end position="361"/>
    </location>
</feature>
<dbReference type="PANTHER" id="PTHR47025:SF7">
    <property type="entry name" value="ACYL-COA N-ACYLTRANSFERASE WITH RING_FYVE_PHD-TYPE ZINC FINGER DOMAIN-CONTAINING PROTEIN"/>
    <property type="match status" value="1"/>
</dbReference>
<feature type="compositionally biased region" description="Low complexity" evidence="7">
    <location>
        <begin position="90"/>
        <end position="99"/>
    </location>
</feature>
<evidence type="ECO:0000256" key="6">
    <source>
        <dbReference type="PROSITE-ProRule" id="PRU00175"/>
    </source>
</evidence>
<feature type="domain" description="RING-type" evidence="9">
    <location>
        <begin position="493"/>
        <end position="534"/>
    </location>
</feature>
<dbReference type="Pfam" id="PF16135">
    <property type="entry name" value="TDBD"/>
    <property type="match status" value="2"/>
</dbReference>
<dbReference type="GO" id="GO:0000977">
    <property type="term" value="F:RNA polymerase II transcription regulatory region sequence-specific DNA binding"/>
    <property type="evidence" value="ECO:0007669"/>
    <property type="project" value="TreeGrafter"/>
</dbReference>
<dbReference type="PROSITE" id="PS01359">
    <property type="entry name" value="ZF_PHD_1"/>
    <property type="match status" value="2"/>
</dbReference>
<dbReference type="SUPFAM" id="SSF57903">
    <property type="entry name" value="FYVE/PHD zinc finger"/>
    <property type="match status" value="2"/>
</dbReference>
<dbReference type="AlphaFoldDB" id="A0A2P6RA60"/>
<dbReference type="FunFam" id="3.30.40.10:FF:000413">
    <property type="entry name" value="PHD zinc finger protein"/>
    <property type="match status" value="1"/>
</dbReference>
<evidence type="ECO:0000313" key="11">
    <source>
        <dbReference type="Proteomes" id="UP000238479"/>
    </source>
</evidence>
<dbReference type="InterPro" id="IPR019786">
    <property type="entry name" value="Zinc_finger_PHD-type_CS"/>
</dbReference>
<dbReference type="InterPro" id="IPR011011">
    <property type="entry name" value="Znf_FYVE_PHD"/>
</dbReference>
<dbReference type="SMART" id="SM00249">
    <property type="entry name" value="PHD"/>
    <property type="match status" value="2"/>
</dbReference>
<evidence type="ECO:0000256" key="7">
    <source>
        <dbReference type="SAM" id="MobiDB-lite"/>
    </source>
</evidence>
<feature type="compositionally biased region" description="Basic and acidic residues" evidence="7">
    <location>
        <begin position="43"/>
        <end position="54"/>
    </location>
</feature>
<dbReference type="InterPro" id="IPR016181">
    <property type="entry name" value="Acyl_CoA_acyltransferase"/>
</dbReference>
<dbReference type="InterPro" id="IPR019787">
    <property type="entry name" value="Znf_PHD-finger"/>
</dbReference>
<keyword evidence="3 6" id="KW-0863">Zinc-finger</keyword>
<dbReference type="Pfam" id="PF00628">
    <property type="entry name" value="PHD"/>
    <property type="match status" value="1"/>
</dbReference>
<keyword evidence="11" id="KW-1185">Reference proteome</keyword>
<dbReference type="EC" id="2.3.1.48" evidence="10"/>
<evidence type="ECO:0000256" key="1">
    <source>
        <dbReference type="ARBA" id="ARBA00004123"/>
    </source>
</evidence>
<evidence type="ECO:0000259" key="8">
    <source>
        <dbReference type="PROSITE" id="PS50016"/>
    </source>
</evidence>
<dbReference type="OMA" id="NTEEMEC"/>
<dbReference type="STRING" id="74649.A0A2P6RA60"/>
<gene>
    <name evidence="10" type="ORF">RchiOBHm_Chr3g0467251</name>
</gene>
<name>A0A2P6RA60_ROSCH</name>
<evidence type="ECO:0000256" key="2">
    <source>
        <dbReference type="ARBA" id="ARBA00022723"/>
    </source>
</evidence>
<dbReference type="Gramene" id="PRQ43323">
    <property type="protein sequence ID" value="PRQ43323"/>
    <property type="gene ID" value="RchiOBHm_Chr3g0467251"/>
</dbReference>
<keyword evidence="10" id="KW-0808">Transferase</keyword>